<dbReference type="Proteomes" id="UP000765509">
    <property type="component" value="Unassembled WGS sequence"/>
</dbReference>
<proteinExistence type="predicted"/>
<evidence type="ECO:0000313" key="2">
    <source>
        <dbReference type="EMBL" id="MBW0516441.1"/>
    </source>
</evidence>
<protein>
    <submittedName>
        <fullName evidence="2">Uncharacterized protein</fullName>
    </submittedName>
</protein>
<comment type="caution">
    <text evidence="2">The sequence shown here is derived from an EMBL/GenBank/DDBJ whole genome shotgun (WGS) entry which is preliminary data.</text>
</comment>
<evidence type="ECO:0000313" key="3">
    <source>
        <dbReference type="Proteomes" id="UP000765509"/>
    </source>
</evidence>
<keyword evidence="3" id="KW-1185">Reference proteome</keyword>
<feature type="region of interest" description="Disordered" evidence="1">
    <location>
        <begin position="1"/>
        <end position="63"/>
    </location>
</feature>
<accession>A0A9Q3ECQ5</accession>
<name>A0A9Q3ECQ5_9BASI</name>
<dbReference type="EMBL" id="AVOT02025255">
    <property type="protein sequence ID" value="MBW0516441.1"/>
    <property type="molecule type" value="Genomic_DNA"/>
</dbReference>
<gene>
    <name evidence="2" type="ORF">O181_056156</name>
</gene>
<evidence type="ECO:0000256" key="1">
    <source>
        <dbReference type="SAM" id="MobiDB-lite"/>
    </source>
</evidence>
<sequence length="128" mass="14222">MSPVHLRNLGMPRKQTEDRKGLFRPRRPGTGHLGNSGLEVYGASSSDPPPLQRSIPMEHGQQEVQPRITLGRAWSKFTDAMSQGDTLQIYYGNSQRMESQQDVQTPGGEGNQHKGNQATIQAIEKQLL</sequence>
<dbReference type="AlphaFoldDB" id="A0A9Q3ECQ5"/>
<organism evidence="2 3">
    <name type="scientific">Austropuccinia psidii MF-1</name>
    <dbReference type="NCBI Taxonomy" id="1389203"/>
    <lineage>
        <taxon>Eukaryota</taxon>
        <taxon>Fungi</taxon>
        <taxon>Dikarya</taxon>
        <taxon>Basidiomycota</taxon>
        <taxon>Pucciniomycotina</taxon>
        <taxon>Pucciniomycetes</taxon>
        <taxon>Pucciniales</taxon>
        <taxon>Sphaerophragmiaceae</taxon>
        <taxon>Austropuccinia</taxon>
    </lineage>
</organism>
<feature type="region of interest" description="Disordered" evidence="1">
    <location>
        <begin position="96"/>
        <end position="119"/>
    </location>
</feature>
<reference evidence="2" key="1">
    <citation type="submission" date="2021-03" db="EMBL/GenBank/DDBJ databases">
        <title>Draft genome sequence of rust myrtle Austropuccinia psidii MF-1, a brazilian biotype.</title>
        <authorList>
            <person name="Quecine M.C."/>
            <person name="Pachon D.M.R."/>
            <person name="Bonatelli M.L."/>
            <person name="Correr F.H."/>
            <person name="Franceschini L.M."/>
            <person name="Leite T.F."/>
            <person name="Margarido G.R.A."/>
            <person name="Almeida C.A."/>
            <person name="Ferrarezi J.A."/>
            <person name="Labate C.A."/>
        </authorList>
    </citation>
    <scope>NUCLEOTIDE SEQUENCE</scope>
    <source>
        <strain evidence="2">MF-1</strain>
    </source>
</reference>